<proteinExistence type="predicted"/>
<dbReference type="RefSeq" id="WP_260189518.1">
    <property type="nucleotide sequence ID" value="NZ_JAFFZE010000004.1"/>
</dbReference>
<keyword evidence="2" id="KW-1185">Reference proteome</keyword>
<accession>A0ABT2J2U8</accession>
<evidence type="ECO:0000313" key="2">
    <source>
        <dbReference type="Proteomes" id="UP001156441"/>
    </source>
</evidence>
<protein>
    <submittedName>
        <fullName evidence="1">Uncharacterized protein</fullName>
    </submittedName>
</protein>
<organism evidence="1 2">
    <name type="scientific">Actinophytocola gossypii</name>
    <dbReference type="NCBI Taxonomy" id="2812003"/>
    <lineage>
        <taxon>Bacteria</taxon>
        <taxon>Bacillati</taxon>
        <taxon>Actinomycetota</taxon>
        <taxon>Actinomycetes</taxon>
        <taxon>Pseudonocardiales</taxon>
        <taxon>Pseudonocardiaceae</taxon>
    </lineage>
</organism>
<gene>
    <name evidence="1" type="ORF">JT362_03400</name>
</gene>
<dbReference type="Proteomes" id="UP001156441">
    <property type="component" value="Unassembled WGS sequence"/>
</dbReference>
<sequence length="70" mass="7494">MPSRIEQLAAVAGIGARAARRFVEYLGGNTGRYAAVRPDEAFEELLAERQREFEAARAAVAGLLAGYTPA</sequence>
<reference evidence="1 2" key="1">
    <citation type="submission" date="2021-02" db="EMBL/GenBank/DDBJ databases">
        <title>Actinophytocola xerophila sp. nov., isolated from soil of cotton cropping field.</title>
        <authorList>
            <person name="Huang R."/>
            <person name="Chen X."/>
            <person name="Ge X."/>
            <person name="Liu W."/>
        </authorList>
    </citation>
    <scope>NUCLEOTIDE SEQUENCE [LARGE SCALE GENOMIC DNA]</scope>
    <source>
        <strain evidence="1 2">S1-96</strain>
    </source>
</reference>
<name>A0ABT2J2U8_9PSEU</name>
<comment type="caution">
    <text evidence="1">The sequence shown here is derived from an EMBL/GenBank/DDBJ whole genome shotgun (WGS) entry which is preliminary data.</text>
</comment>
<dbReference type="EMBL" id="JAFFZE010000004">
    <property type="protein sequence ID" value="MCT2582170.1"/>
    <property type="molecule type" value="Genomic_DNA"/>
</dbReference>
<evidence type="ECO:0000313" key="1">
    <source>
        <dbReference type="EMBL" id="MCT2582170.1"/>
    </source>
</evidence>